<keyword evidence="5" id="KW-1185">Reference proteome</keyword>
<proteinExistence type="predicted"/>
<evidence type="ECO:0000259" key="3">
    <source>
        <dbReference type="PROSITE" id="PS50977"/>
    </source>
</evidence>
<dbReference type="EMBL" id="QVLV01000019">
    <property type="protein sequence ID" value="RGE56986.1"/>
    <property type="molecule type" value="Genomic_DNA"/>
</dbReference>
<dbReference type="PANTHER" id="PTHR43479:SF11">
    <property type="entry name" value="ACREF_ENVCD OPERON REPRESSOR-RELATED"/>
    <property type="match status" value="1"/>
</dbReference>
<evidence type="ECO:0000256" key="1">
    <source>
        <dbReference type="ARBA" id="ARBA00023125"/>
    </source>
</evidence>
<dbReference type="InterPro" id="IPR001647">
    <property type="entry name" value="HTH_TetR"/>
</dbReference>
<dbReference type="InterPro" id="IPR009057">
    <property type="entry name" value="Homeodomain-like_sf"/>
</dbReference>
<name>A0A3E3HYT6_9FIRM</name>
<dbReference type="PRINTS" id="PR00455">
    <property type="entry name" value="HTHTETR"/>
</dbReference>
<dbReference type="Gene3D" id="1.10.357.10">
    <property type="entry name" value="Tetracycline Repressor, domain 2"/>
    <property type="match status" value="1"/>
</dbReference>
<evidence type="ECO:0000313" key="5">
    <source>
        <dbReference type="Proteomes" id="UP000260812"/>
    </source>
</evidence>
<dbReference type="AlphaFoldDB" id="A0A3E3HYT6"/>
<dbReference type="GO" id="GO:0003677">
    <property type="term" value="F:DNA binding"/>
    <property type="evidence" value="ECO:0007669"/>
    <property type="project" value="UniProtKB-UniRule"/>
</dbReference>
<dbReference type="InterPro" id="IPR050624">
    <property type="entry name" value="HTH-type_Tx_Regulator"/>
</dbReference>
<feature type="domain" description="HTH tetR-type" evidence="3">
    <location>
        <begin position="19"/>
        <end position="79"/>
    </location>
</feature>
<dbReference type="SUPFAM" id="SSF46689">
    <property type="entry name" value="Homeodomain-like"/>
    <property type="match status" value="1"/>
</dbReference>
<protein>
    <submittedName>
        <fullName evidence="4">TetR/AcrR family transcriptional regulator</fullName>
    </submittedName>
</protein>
<keyword evidence="1 2" id="KW-0238">DNA-binding</keyword>
<dbReference type="Proteomes" id="UP000260812">
    <property type="component" value="Unassembled WGS sequence"/>
</dbReference>
<dbReference type="PANTHER" id="PTHR43479">
    <property type="entry name" value="ACREF/ENVCD OPERON REPRESSOR-RELATED"/>
    <property type="match status" value="1"/>
</dbReference>
<evidence type="ECO:0000256" key="2">
    <source>
        <dbReference type="PROSITE-ProRule" id="PRU00335"/>
    </source>
</evidence>
<feature type="DNA-binding region" description="H-T-H motif" evidence="2">
    <location>
        <begin position="42"/>
        <end position="61"/>
    </location>
</feature>
<dbReference type="PROSITE" id="PS50977">
    <property type="entry name" value="HTH_TETR_2"/>
    <property type="match status" value="1"/>
</dbReference>
<accession>A0A3E3HYT6</accession>
<comment type="caution">
    <text evidence="4">The sequence shown here is derived from an EMBL/GenBank/DDBJ whole genome shotgun (WGS) entry which is preliminary data.</text>
</comment>
<reference evidence="4" key="1">
    <citation type="submission" date="2018-08" db="EMBL/GenBank/DDBJ databases">
        <title>A genome reference for cultivated species of the human gut microbiota.</title>
        <authorList>
            <person name="Zou Y."/>
            <person name="Xue W."/>
            <person name="Luo G."/>
        </authorList>
    </citation>
    <scope>NUCLEOTIDE SEQUENCE [LARGE SCALE GENOMIC DNA]</scope>
    <source>
        <strain evidence="4">TF05-5AC</strain>
    </source>
</reference>
<organism evidence="4 5">
    <name type="scientific">Eisenbergiella massiliensis</name>
    <dbReference type="NCBI Taxonomy" id="1720294"/>
    <lineage>
        <taxon>Bacteria</taxon>
        <taxon>Bacillati</taxon>
        <taxon>Bacillota</taxon>
        <taxon>Clostridia</taxon>
        <taxon>Lachnospirales</taxon>
        <taxon>Lachnospiraceae</taxon>
        <taxon>Eisenbergiella</taxon>
    </lineage>
</organism>
<evidence type="ECO:0000313" key="4">
    <source>
        <dbReference type="EMBL" id="RGE56986.1"/>
    </source>
</evidence>
<sequence>MLDIMHLTVVRGGGRMAADSTKERILDISLQLFSQYGFSAVSIRDICGQVHIKESSVYYHFTNKRAILEELGNRFEMIAGGLMQRLDDAVAQLQGEGGSGISGGAAAEVFFHDYLMDDFCNRYIRLLHMERSGSEAMRQAYDKWIFEEPLRFQERIFNALIEKKCIPAADGEYLALKYYAPIYLFFQRYLLGGELTEAKKKLFLEKAEEHITEFFKEMGGV</sequence>
<dbReference type="Pfam" id="PF00440">
    <property type="entry name" value="TetR_N"/>
    <property type="match status" value="1"/>
</dbReference>
<gene>
    <name evidence="4" type="ORF">DXC51_21660</name>
</gene>